<proteinExistence type="predicted"/>
<evidence type="ECO:0000313" key="2">
    <source>
        <dbReference type="Proteomes" id="UP000192911"/>
    </source>
</evidence>
<dbReference type="Gene3D" id="3.40.50.150">
    <property type="entry name" value="Vaccinia Virus protein VP39"/>
    <property type="match status" value="1"/>
</dbReference>
<dbReference type="RefSeq" id="WP_085225828.1">
    <property type="nucleotide sequence ID" value="NZ_BSQD01000003.1"/>
</dbReference>
<keyword evidence="1" id="KW-0808">Transferase</keyword>
<dbReference type="AlphaFoldDB" id="A0A1X7DGI2"/>
<name>A0A1X7DGI2_TRICW</name>
<dbReference type="GeneID" id="95548614"/>
<sequence length="207" mass="22288">MPTSSSSVAGTAGYVDKAHAPALAQQYENIRFDQLHRDVLPVFPPPPADVLDIGAGSGRDAAELVRRGYRVTAAEPAEALRLEGQRLHADVPIEWIDDALPPLAKVHALGRHFHLVLLTAVWMHLDAQERAQGMPAVASLLAPGGVVVMSLRHGPVPAGRRMFDVSAEETLALGRSVGLAERYRGTRADVQQRSDVSWSVVAMMKPA</sequence>
<dbReference type="Proteomes" id="UP000192911">
    <property type="component" value="Unassembled WGS sequence"/>
</dbReference>
<dbReference type="GO" id="GO:0008168">
    <property type="term" value="F:methyltransferase activity"/>
    <property type="evidence" value="ECO:0007669"/>
    <property type="project" value="UniProtKB-KW"/>
</dbReference>
<dbReference type="InterPro" id="IPR029063">
    <property type="entry name" value="SAM-dependent_MTases_sf"/>
</dbReference>
<dbReference type="SUPFAM" id="SSF53335">
    <property type="entry name" value="S-adenosyl-L-methionine-dependent methyltransferases"/>
    <property type="match status" value="1"/>
</dbReference>
<dbReference type="OrthoDB" id="7348755at2"/>
<dbReference type="CDD" id="cd02440">
    <property type="entry name" value="AdoMet_MTases"/>
    <property type="match status" value="1"/>
</dbReference>
<evidence type="ECO:0000313" key="1">
    <source>
        <dbReference type="EMBL" id="SMF15228.1"/>
    </source>
</evidence>
<protein>
    <submittedName>
        <fullName evidence="1">Methyltransferase domain-containing protein</fullName>
    </submittedName>
</protein>
<keyword evidence="2" id="KW-1185">Reference proteome</keyword>
<dbReference type="EMBL" id="FXAH01000003">
    <property type="protein sequence ID" value="SMF15228.1"/>
    <property type="molecule type" value="Genomic_DNA"/>
</dbReference>
<organism evidence="1 2">
    <name type="scientific">Trinickia caryophylli</name>
    <name type="common">Paraburkholderia caryophylli</name>
    <dbReference type="NCBI Taxonomy" id="28094"/>
    <lineage>
        <taxon>Bacteria</taxon>
        <taxon>Pseudomonadati</taxon>
        <taxon>Pseudomonadota</taxon>
        <taxon>Betaproteobacteria</taxon>
        <taxon>Burkholderiales</taxon>
        <taxon>Burkholderiaceae</taxon>
        <taxon>Trinickia</taxon>
    </lineage>
</organism>
<reference evidence="2" key="1">
    <citation type="submission" date="2017-04" db="EMBL/GenBank/DDBJ databases">
        <authorList>
            <person name="Varghese N."/>
            <person name="Submissions S."/>
        </authorList>
    </citation>
    <scope>NUCLEOTIDE SEQUENCE [LARGE SCALE GENOMIC DNA]</scope>
    <source>
        <strain evidence="2">Ballard 720</strain>
    </source>
</reference>
<accession>A0A1X7DGI2</accession>
<keyword evidence="1" id="KW-0489">Methyltransferase</keyword>
<dbReference type="GO" id="GO:0032259">
    <property type="term" value="P:methylation"/>
    <property type="evidence" value="ECO:0007669"/>
    <property type="project" value="UniProtKB-KW"/>
</dbReference>
<dbReference type="Pfam" id="PF13489">
    <property type="entry name" value="Methyltransf_23"/>
    <property type="match status" value="1"/>
</dbReference>
<gene>
    <name evidence="1" type="ORF">SAMN06295900_103172</name>
</gene>
<dbReference type="STRING" id="28094.SAMN06295900_103172"/>